<dbReference type="PANTHER" id="PTHR48007">
    <property type="entry name" value="LEUCINE-RICH REPEAT RECEPTOR-LIKE PROTEIN KINASE PXC1"/>
    <property type="match status" value="1"/>
</dbReference>
<dbReference type="InterPro" id="IPR011009">
    <property type="entry name" value="Kinase-like_dom_sf"/>
</dbReference>
<dbReference type="STRING" id="35608.A0A2U1MWW7"/>
<evidence type="ECO:0000256" key="6">
    <source>
        <dbReference type="ARBA" id="ARBA00023136"/>
    </source>
</evidence>
<dbReference type="PROSITE" id="PS50011">
    <property type="entry name" value="PROTEIN_KINASE_DOM"/>
    <property type="match status" value="1"/>
</dbReference>
<evidence type="ECO:0000256" key="4">
    <source>
        <dbReference type="ARBA" id="ARBA00022737"/>
    </source>
</evidence>
<dbReference type="SUPFAM" id="SSF56112">
    <property type="entry name" value="Protein kinase-like (PK-like)"/>
    <property type="match status" value="1"/>
</dbReference>
<evidence type="ECO:0000313" key="10">
    <source>
        <dbReference type="Proteomes" id="UP000245207"/>
    </source>
</evidence>
<evidence type="ECO:0000313" key="9">
    <source>
        <dbReference type="EMBL" id="PWA65706.1"/>
    </source>
</evidence>
<dbReference type="InterPro" id="IPR000719">
    <property type="entry name" value="Prot_kinase_dom"/>
</dbReference>
<evidence type="ECO:0000256" key="7">
    <source>
        <dbReference type="SAM" id="MobiDB-lite"/>
    </source>
</evidence>
<evidence type="ECO:0000256" key="5">
    <source>
        <dbReference type="ARBA" id="ARBA00022989"/>
    </source>
</evidence>
<dbReference type="PRINTS" id="PR00019">
    <property type="entry name" value="LEURICHRPT"/>
</dbReference>
<dbReference type="Pfam" id="PF08263">
    <property type="entry name" value="LRRNT_2"/>
    <property type="match status" value="1"/>
</dbReference>
<dbReference type="FunFam" id="3.80.10.10:FF:000415">
    <property type="entry name" value="Inactive LRR receptor-like serine/threonine-protein kinase BIR2"/>
    <property type="match status" value="1"/>
</dbReference>
<organism evidence="9 10">
    <name type="scientific">Artemisia annua</name>
    <name type="common">Sweet wormwood</name>
    <dbReference type="NCBI Taxonomy" id="35608"/>
    <lineage>
        <taxon>Eukaryota</taxon>
        <taxon>Viridiplantae</taxon>
        <taxon>Streptophyta</taxon>
        <taxon>Embryophyta</taxon>
        <taxon>Tracheophyta</taxon>
        <taxon>Spermatophyta</taxon>
        <taxon>Magnoliopsida</taxon>
        <taxon>eudicotyledons</taxon>
        <taxon>Gunneridae</taxon>
        <taxon>Pentapetalae</taxon>
        <taxon>asterids</taxon>
        <taxon>campanulids</taxon>
        <taxon>Asterales</taxon>
        <taxon>Asteraceae</taxon>
        <taxon>Asteroideae</taxon>
        <taxon>Anthemideae</taxon>
        <taxon>Artemisiinae</taxon>
        <taxon>Artemisia</taxon>
    </lineage>
</organism>
<dbReference type="Gene3D" id="1.10.510.10">
    <property type="entry name" value="Transferase(Phosphotransferase) domain 1"/>
    <property type="match status" value="2"/>
</dbReference>
<keyword evidence="3" id="KW-0812">Transmembrane</keyword>
<dbReference type="Proteomes" id="UP000245207">
    <property type="component" value="Unassembled WGS sequence"/>
</dbReference>
<keyword evidence="4" id="KW-0677">Repeat</keyword>
<keyword evidence="10" id="KW-1185">Reference proteome</keyword>
<dbReference type="GO" id="GO:0016020">
    <property type="term" value="C:membrane"/>
    <property type="evidence" value="ECO:0007669"/>
    <property type="project" value="UniProtKB-SubCell"/>
</dbReference>
<dbReference type="AlphaFoldDB" id="A0A2U1MWW7"/>
<dbReference type="Gene3D" id="3.80.10.10">
    <property type="entry name" value="Ribonuclease Inhibitor"/>
    <property type="match status" value="1"/>
</dbReference>
<dbReference type="OrthoDB" id="598358at2759"/>
<dbReference type="Pfam" id="PF07714">
    <property type="entry name" value="PK_Tyr_Ser-Thr"/>
    <property type="match status" value="1"/>
</dbReference>
<accession>A0A2U1MWW7</accession>
<dbReference type="PROSITE" id="PS51450">
    <property type="entry name" value="LRR"/>
    <property type="match status" value="1"/>
</dbReference>
<dbReference type="Pfam" id="PF00560">
    <property type="entry name" value="LRR_1"/>
    <property type="match status" value="3"/>
</dbReference>
<gene>
    <name evidence="9" type="ORF">CTI12_AA333540</name>
</gene>
<dbReference type="GO" id="GO:0004672">
    <property type="term" value="F:protein kinase activity"/>
    <property type="evidence" value="ECO:0007669"/>
    <property type="project" value="InterPro"/>
</dbReference>
<feature type="region of interest" description="Disordered" evidence="7">
    <location>
        <begin position="211"/>
        <end position="232"/>
    </location>
</feature>
<dbReference type="FunFam" id="3.30.200.20:FF:000428">
    <property type="entry name" value="Inactive LRR receptor-like serine/threonine-protein kinase BIR2"/>
    <property type="match status" value="1"/>
</dbReference>
<dbReference type="InterPro" id="IPR046959">
    <property type="entry name" value="PRK1-6/SRF4-like"/>
</dbReference>
<keyword evidence="2" id="KW-0433">Leucine-rich repeat</keyword>
<reference evidence="9 10" key="1">
    <citation type="journal article" date="2018" name="Mol. Plant">
        <title>The genome of Artemisia annua provides insight into the evolution of Asteraceae family and artemisinin biosynthesis.</title>
        <authorList>
            <person name="Shen Q."/>
            <person name="Zhang L."/>
            <person name="Liao Z."/>
            <person name="Wang S."/>
            <person name="Yan T."/>
            <person name="Shi P."/>
            <person name="Liu M."/>
            <person name="Fu X."/>
            <person name="Pan Q."/>
            <person name="Wang Y."/>
            <person name="Lv Z."/>
            <person name="Lu X."/>
            <person name="Zhang F."/>
            <person name="Jiang W."/>
            <person name="Ma Y."/>
            <person name="Chen M."/>
            <person name="Hao X."/>
            <person name="Li L."/>
            <person name="Tang Y."/>
            <person name="Lv G."/>
            <person name="Zhou Y."/>
            <person name="Sun X."/>
            <person name="Brodelius P.E."/>
            <person name="Rose J.K.C."/>
            <person name="Tang K."/>
        </authorList>
    </citation>
    <scope>NUCLEOTIDE SEQUENCE [LARGE SCALE GENOMIC DNA]</scope>
    <source>
        <strain evidence="10">cv. Huhao1</strain>
        <tissue evidence="9">Leaf</tissue>
    </source>
</reference>
<dbReference type="InterPro" id="IPR013210">
    <property type="entry name" value="LRR_N_plant-typ"/>
</dbReference>
<dbReference type="GO" id="GO:0005524">
    <property type="term" value="F:ATP binding"/>
    <property type="evidence" value="ECO:0007669"/>
    <property type="project" value="InterPro"/>
</dbReference>
<name>A0A2U1MWW7_ARTAN</name>
<dbReference type="EMBL" id="PKPP01004171">
    <property type="protein sequence ID" value="PWA65706.1"/>
    <property type="molecule type" value="Genomic_DNA"/>
</dbReference>
<dbReference type="Gene3D" id="3.30.200.20">
    <property type="entry name" value="Phosphorylase Kinase, domain 1"/>
    <property type="match status" value="1"/>
</dbReference>
<feature type="domain" description="Protein kinase" evidence="8">
    <location>
        <begin position="271"/>
        <end position="509"/>
    </location>
</feature>
<evidence type="ECO:0000256" key="3">
    <source>
        <dbReference type="ARBA" id="ARBA00022692"/>
    </source>
</evidence>
<dbReference type="InterPro" id="IPR001611">
    <property type="entry name" value="Leu-rich_rpt"/>
</dbReference>
<evidence type="ECO:0000259" key="8">
    <source>
        <dbReference type="PROSITE" id="PS50011"/>
    </source>
</evidence>
<keyword evidence="6" id="KW-0472">Membrane</keyword>
<keyword evidence="5" id="KW-1133">Transmembrane helix</keyword>
<evidence type="ECO:0000256" key="1">
    <source>
        <dbReference type="ARBA" id="ARBA00004370"/>
    </source>
</evidence>
<dbReference type="SUPFAM" id="SSF52058">
    <property type="entry name" value="L domain-like"/>
    <property type="match status" value="1"/>
</dbReference>
<comment type="subcellular location">
    <subcellularLocation>
        <location evidence="1">Membrane</location>
    </subcellularLocation>
</comment>
<dbReference type="PANTHER" id="PTHR48007:SF86">
    <property type="entry name" value="(WILD MALAYSIAN BANANA) HYPOTHETICAL PROTEIN"/>
    <property type="match status" value="1"/>
</dbReference>
<comment type="caution">
    <text evidence="9">The sequence shown here is derived from an EMBL/GenBank/DDBJ whole genome shotgun (WGS) entry which is preliminary data.</text>
</comment>
<dbReference type="InterPro" id="IPR032675">
    <property type="entry name" value="LRR_dom_sf"/>
</dbReference>
<sequence>MKTHTQTPFTLLITTTTFIFLAVTSFAVEDDVRCLQGLKTSFQDPSNKLSSWVFTNDSLCKLAGVSCWNEKENRLISLQLPEYSLAGMLPDSLQYCRSLQTLDLSKNSISGSVPKEICTWLPYLVTLDLSGNKFSGEIPVELQNCKFLNNLILSDNGFVGMIPYELGLLDRLKKLDLSNNELSGLVPDDLAKFGVDSFSGNEGLCGSPVKSKCSKMNTDGKKSSDDGEGGSGDRSNWIERLRGYRLVQVSLFQKPLVKIKLNDILVATNNFSQGNVEISTRTGVCYRAMLQDGSVLAVKRLSACKINEKQFRSEMNRLGQLRHPNLVPLLGFCVVEDEKLLVYKHMPNGSLNTLLYGNGNNVDLNWPVRLRIGIGAASGLAWLHHVCEPPYLHQNISSNVVLVDDDLEARIIDFGLARLVGTRDSNNSSFENGRSKDVIDKSIRGKGHDDEILQFLRVACSCVVPRPKERPSMYNVYQSLKSMAEAHGFSEHFEDIAVKYAKQDHHHRD</sequence>
<protein>
    <submittedName>
        <fullName evidence="9">Leucine-rich repeat-containing N-terminal, type 2</fullName>
    </submittedName>
</protein>
<proteinExistence type="predicted"/>
<dbReference type="InterPro" id="IPR001245">
    <property type="entry name" value="Ser-Thr/Tyr_kinase_cat_dom"/>
</dbReference>
<evidence type="ECO:0000256" key="2">
    <source>
        <dbReference type="ARBA" id="ARBA00022614"/>
    </source>
</evidence>